<sequence length="170" mass="19370">MTVGGLAKRYLVPGWRVGWVLVHDRNEVLSAVREGLISLSQMIIGANTVIQTALPEILHNTPESFYEETNKQMEENARLSSEILSRIPGLRVIEPQGAMYMMIEIKPEEFKDIKDDVEFSEKLLGEESVIILPAQCFKLSNYARLVITAPKERLIEAYERIETFCANHHI</sequence>
<dbReference type="InterPro" id="IPR015421">
    <property type="entry name" value="PyrdxlP-dep_Trfase_major"/>
</dbReference>
<keyword evidence="2" id="KW-0663">Pyridoxal phosphate</keyword>
<protein>
    <recommendedName>
        <fullName evidence="3">Aminotransferase class I/classII large domain-containing protein</fullName>
    </recommendedName>
</protein>
<comment type="similarity">
    <text evidence="1">Belongs to the class-I pyridoxal-phosphate-dependent aminotransferase family.</text>
</comment>
<dbReference type="InterPro" id="IPR015422">
    <property type="entry name" value="PyrdxlP-dep_Trfase_small"/>
</dbReference>
<dbReference type="InterPro" id="IPR004838">
    <property type="entry name" value="NHTrfase_class1_PyrdxlP-BS"/>
</dbReference>
<name>A0ABR2VL99_9FUNG</name>
<comment type="caution">
    <text evidence="4">The sequence shown here is derived from an EMBL/GenBank/DDBJ whole genome shotgun (WGS) entry which is preliminary data.</text>
</comment>
<evidence type="ECO:0000313" key="5">
    <source>
        <dbReference type="Proteomes" id="UP001479436"/>
    </source>
</evidence>
<evidence type="ECO:0000256" key="2">
    <source>
        <dbReference type="ARBA" id="ARBA00022898"/>
    </source>
</evidence>
<dbReference type="InterPro" id="IPR015424">
    <property type="entry name" value="PyrdxlP-dep_Trfase"/>
</dbReference>
<evidence type="ECO:0000313" key="4">
    <source>
        <dbReference type="EMBL" id="KAK9667525.1"/>
    </source>
</evidence>
<organism evidence="4 5">
    <name type="scientific">Basidiobolus ranarum</name>
    <dbReference type="NCBI Taxonomy" id="34480"/>
    <lineage>
        <taxon>Eukaryota</taxon>
        <taxon>Fungi</taxon>
        <taxon>Fungi incertae sedis</taxon>
        <taxon>Zoopagomycota</taxon>
        <taxon>Entomophthoromycotina</taxon>
        <taxon>Basidiobolomycetes</taxon>
        <taxon>Basidiobolales</taxon>
        <taxon>Basidiobolaceae</taxon>
        <taxon>Basidiobolus</taxon>
    </lineage>
</organism>
<evidence type="ECO:0000259" key="3">
    <source>
        <dbReference type="Pfam" id="PF00155"/>
    </source>
</evidence>
<feature type="domain" description="Aminotransferase class I/classII large" evidence="3">
    <location>
        <begin position="2"/>
        <end position="161"/>
    </location>
</feature>
<dbReference type="PANTHER" id="PTHR45744">
    <property type="entry name" value="TYROSINE AMINOTRANSFERASE"/>
    <property type="match status" value="1"/>
</dbReference>
<dbReference type="Pfam" id="PF00155">
    <property type="entry name" value="Aminotran_1_2"/>
    <property type="match status" value="1"/>
</dbReference>
<dbReference type="EMBL" id="JASJQH010011141">
    <property type="protein sequence ID" value="KAK9667525.1"/>
    <property type="molecule type" value="Genomic_DNA"/>
</dbReference>
<evidence type="ECO:0000256" key="1">
    <source>
        <dbReference type="ARBA" id="ARBA00007441"/>
    </source>
</evidence>
<proteinExistence type="inferred from homology"/>
<gene>
    <name evidence="4" type="ORF">K7432_017746</name>
</gene>
<accession>A0ABR2VL99</accession>
<dbReference type="CDD" id="cd00609">
    <property type="entry name" value="AAT_like"/>
    <property type="match status" value="1"/>
</dbReference>
<dbReference type="PROSITE" id="PS00105">
    <property type="entry name" value="AA_TRANSFER_CLASS_1"/>
    <property type="match status" value="1"/>
</dbReference>
<dbReference type="Proteomes" id="UP001479436">
    <property type="component" value="Unassembled WGS sequence"/>
</dbReference>
<dbReference type="PANTHER" id="PTHR45744:SF2">
    <property type="entry name" value="TYROSINE AMINOTRANSFERASE"/>
    <property type="match status" value="1"/>
</dbReference>
<dbReference type="SUPFAM" id="SSF53383">
    <property type="entry name" value="PLP-dependent transferases"/>
    <property type="match status" value="1"/>
</dbReference>
<reference evidence="4 5" key="1">
    <citation type="submission" date="2023-04" db="EMBL/GenBank/DDBJ databases">
        <title>Genome of Basidiobolus ranarum AG-B5.</title>
        <authorList>
            <person name="Stajich J.E."/>
            <person name="Carter-House D."/>
            <person name="Gryganskyi A."/>
        </authorList>
    </citation>
    <scope>NUCLEOTIDE SEQUENCE [LARGE SCALE GENOMIC DNA]</scope>
    <source>
        <strain evidence="4 5">AG-B5</strain>
    </source>
</reference>
<dbReference type="InterPro" id="IPR004839">
    <property type="entry name" value="Aminotransferase_I/II_large"/>
</dbReference>
<dbReference type="Gene3D" id="3.90.1150.10">
    <property type="entry name" value="Aspartate Aminotransferase, domain 1"/>
    <property type="match status" value="1"/>
</dbReference>
<keyword evidence="5" id="KW-1185">Reference proteome</keyword>
<dbReference type="Gene3D" id="3.40.640.10">
    <property type="entry name" value="Type I PLP-dependent aspartate aminotransferase-like (Major domain)"/>
    <property type="match status" value="1"/>
</dbReference>